<proteinExistence type="inferred from homology"/>
<evidence type="ECO:0000256" key="2">
    <source>
        <dbReference type="SAM" id="SignalP"/>
    </source>
</evidence>
<dbReference type="InterPro" id="IPR029021">
    <property type="entry name" value="Prot-tyrosine_phosphatase-like"/>
</dbReference>
<dbReference type="EMBL" id="FOTI01000029">
    <property type="protein sequence ID" value="SFL75293.1"/>
    <property type="molecule type" value="Genomic_DNA"/>
</dbReference>
<dbReference type="RefSeq" id="WP_089862020.1">
    <property type="nucleotide sequence ID" value="NZ_FOTI01000029.1"/>
</dbReference>
<dbReference type="InterPro" id="IPR023227">
    <property type="entry name" value="SAM_OH_AdoTrfase_C_sf"/>
</dbReference>
<name>A0A1I4K9R7_9FIRM</name>
<dbReference type="OrthoDB" id="9815473at2"/>
<evidence type="ECO:0000259" key="3">
    <source>
        <dbReference type="Pfam" id="PF20257"/>
    </source>
</evidence>
<dbReference type="InterPro" id="IPR026893">
    <property type="entry name" value="Tyr/Ser_Pase_IphP-type"/>
</dbReference>
<evidence type="ECO:0000313" key="5">
    <source>
        <dbReference type="Proteomes" id="UP000199006"/>
    </source>
</evidence>
<dbReference type="GO" id="GO:0004721">
    <property type="term" value="F:phosphoprotein phosphatase activity"/>
    <property type="evidence" value="ECO:0007669"/>
    <property type="project" value="InterPro"/>
</dbReference>
<feature type="domain" description="S-adenosyl-l-methionine hydroxide adenosyltransferase C-terminal" evidence="3">
    <location>
        <begin position="35"/>
        <end position="122"/>
    </location>
</feature>
<dbReference type="Pfam" id="PF13350">
    <property type="entry name" value="Y_phosphatase3"/>
    <property type="match status" value="2"/>
</dbReference>
<comment type="similarity">
    <text evidence="1">Belongs to the protein-tyrosine phosphatase family.</text>
</comment>
<keyword evidence="2" id="KW-0732">Signal</keyword>
<dbReference type="PANTHER" id="PTHR31126">
    <property type="entry name" value="TYROSINE-PROTEIN PHOSPHATASE"/>
    <property type="match status" value="1"/>
</dbReference>
<reference evidence="4 5" key="1">
    <citation type="submission" date="2016-10" db="EMBL/GenBank/DDBJ databases">
        <authorList>
            <person name="de Groot N.N."/>
        </authorList>
    </citation>
    <scope>NUCLEOTIDE SEQUENCE [LARGE SCALE GENOMIC DNA]</scope>
    <source>
        <strain evidence="4 5">ATCC 51327</strain>
    </source>
</reference>
<dbReference type="Proteomes" id="UP000199006">
    <property type="component" value="Unassembled WGS sequence"/>
</dbReference>
<dbReference type="SUPFAM" id="SSF101852">
    <property type="entry name" value="Bacterial fluorinating enzyme, C-terminal domain"/>
    <property type="match status" value="2"/>
</dbReference>
<organism evidence="4 5">
    <name type="scientific">Halanaerobium salsuginis</name>
    <dbReference type="NCBI Taxonomy" id="29563"/>
    <lineage>
        <taxon>Bacteria</taxon>
        <taxon>Bacillati</taxon>
        <taxon>Bacillota</taxon>
        <taxon>Clostridia</taxon>
        <taxon>Halanaerobiales</taxon>
        <taxon>Halanaerobiaceae</taxon>
        <taxon>Halanaerobium</taxon>
    </lineage>
</organism>
<gene>
    <name evidence="4" type="ORF">SAMN02983006_01946</name>
</gene>
<evidence type="ECO:0000313" key="4">
    <source>
        <dbReference type="EMBL" id="SFL75293.1"/>
    </source>
</evidence>
<dbReference type="Gene3D" id="2.40.30.90">
    <property type="entry name" value="Bacterial fluorinating enzyme like"/>
    <property type="match status" value="2"/>
</dbReference>
<dbReference type="InterPro" id="IPR046470">
    <property type="entry name" value="SAM_HAT_C"/>
</dbReference>
<feature type="signal peptide" evidence="2">
    <location>
        <begin position="1"/>
        <end position="26"/>
    </location>
</feature>
<evidence type="ECO:0000256" key="1">
    <source>
        <dbReference type="ARBA" id="ARBA00009580"/>
    </source>
</evidence>
<dbReference type="PANTHER" id="PTHR31126:SF1">
    <property type="entry name" value="TYROSINE SPECIFIC PROTEIN PHOSPHATASES DOMAIN-CONTAINING PROTEIN"/>
    <property type="match status" value="1"/>
</dbReference>
<dbReference type="SUPFAM" id="SSF52799">
    <property type="entry name" value="(Phosphotyrosine protein) phosphatases II"/>
    <property type="match status" value="2"/>
</dbReference>
<dbReference type="Gene3D" id="3.90.190.10">
    <property type="entry name" value="Protein tyrosine phosphatase superfamily"/>
    <property type="match status" value="2"/>
</dbReference>
<dbReference type="STRING" id="29563.SAMN02983006_01946"/>
<feature type="chain" id="PRO_5011493217" evidence="2">
    <location>
        <begin position="27"/>
        <end position="720"/>
    </location>
</feature>
<accession>A0A1I4K9R7</accession>
<keyword evidence="5" id="KW-1185">Reference proteome</keyword>
<dbReference type="Pfam" id="PF20257">
    <property type="entry name" value="SAM_HAT_C"/>
    <property type="match status" value="1"/>
</dbReference>
<sequence length="720" mass="79621">MQRIRKSLVILTILMVLTSLSLTAVADNYPGLTASVQEIQKYGNLTLDLKPAAFYDAGYELGDLLTVTVGKQKLELPFVSSYSDVKTKDLLLRDDQDSNLAVVAINMGDFAKTYQVKVGDRLTFTLAEKEGYLDQYLLHQLSRSNKRSDYSTDSVYANFRTIATTGIKPGVIYRSSSPINNEFNRAKYADQLAAAVGIKTVVNLADSPAEAADYLTKQGADADYYAALYQQNQVITLNMGVDFSSPEFEAKLARGLKFLAKQPGPYLIHCTEGKDRAGFTSALLEAFMGASVDEIVADYMTSFENYFKVEAGSKQYQAIVKNNIMVTLHSIAGQPAGSDLNSIDLAQAAEKYLSRIGLTPTEILILRARLSVDPAIYYKQPAVRAEVEKIEKYGHASTNINIDDFYQLGFVKGDLVTAVFDNGFVLEAPFLDGYYVDKGDPLVRAYPGHQKIAVCINYGKLYQIADLKPGSKLTLMLSQKEGYKTQYEIRKLSRTKNRADYSSDAEFANFRNISLGKIAPNWLYRSSSPINNELGRAAYADQLAQAAGIKTVVNLADSAADITDYRTADDFNSPYYADLYDHDQVITLAMAIDFSSNSFRSNIIKGLRFMLQNDGPYLFHCTEGKDRAGFMAVLLESLMEADRQAITADYMLSYQNYYGVKAGSKKYQVITGDLNAMLKVISDSNDLSQVNLAQAAESYLLAGGMTQTEITQLKTKLSTK</sequence>
<protein>
    <submittedName>
        <fullName evidence="4">Tyrosine phosphatase family protein</fullName>
    </submittedName>
</protein>
<dbReference type="AlphaFoldDB" id="A0A1I4K9R7"/>